<dbReference type="Pfam" id="PF00682">
    <property type="entry name" value="HMGL-like"/>
    <property type="match status" value="1"/>
</dbReference>
<evidence type="ECO:0000313" key="9">
    <source>
        <dbReference type="EMBL" id="KYC52442.1"/>
    </source>
</evidence>
<sequence>MEEVICVSDYNKIVLDKMNIEGIKIFDTTLRDGEQTPGVAFSVDEKMKIAESLDLLGVDAIEAGFPITSTGERDAIKKVADMGLKAKVCGLARSNKKDIDIALDCNVDRVHTFIATSPIHREFKLKMSKEEIMRKAVEGVEYAKDHGVEVEFSCEDATRTELEYLKEMHRAVRDAGADYINVPDTVGTIMPKGMGYLIKELVDDINIPISVHCHNDFGLAVANSLAAVESGAKQIHCTVNGLGERAGNASLEETVMSLMALYGVRFSLDTTRLTYISKLVSRLSGVVVQPNKAIVGDNAFAHESGIHVHGVLSKAFCYEPLTPKLVGRESEIVVGKHTGIHAVEKKLKDFGISLTKEQSLEIVDEVKKIRESGKKITDEDLLAIAAGFVGKVPDEEKEVKLEEMTIISGLHITPTATAILNINGNKKVGSNIGNGAVDAALNALKSVVPEKITLEEYRLEAITGGSDALCQVSVKMVNEENVKALGKSVGPDIVMTSVNAAIEAINKLRKIGKEGKTNE</sequence>
<dbReference type="SMART" id="SM00917">
    <property type="entry name" value="LeuA_dimer"/>
    <property type="match status" value="1"/>
</dbReference>
<dbReference type="InterPro" id="IPR013709">
    <property type="entry name" value="2-isopropylmalate_synth_dimer"/>
</dbReference>
<dbReference type="FunFam" id="1.10.238.260:FF:000001">
    <property type="entry name" value="2-isopropylmalate synthase"/>
    <property type="match status" value="1"/>
</dbReference>
<dbReference type="PATRIC" id="fig|1705564.3.peg.747"/>
<keyword evidence="9" id="KW-0012">Acyltransferase</keyword>
<evidence type="ECO:0000256" key="2">
    <source>
        <dbReference type="ARBA" id="ARBA00022605"/>
    </source>
</evidence>
<dbReference type="InterPro" id="IPR002034">
    <property type="entry name" value="AIPM/Hcit_synth_CS"/>
</dbReference>
<dbReference type="FunFam" id="3.20.20.70:FF:000010">
    <property type="entry name" value="2-isopropylmalate synthase"/>
    <property type="match status" value="1"/>
</dbReference>
<dbReference type="PANTHER" id="PTHR42880:SF2">
    <property type="entry name" value="(R)-CITRAMALATE SYNTHASE CIMA"/>
    <property type="match status" value="1"/>
</dbReference>
<evidence type="ECO:0000259" key="8">
    <source>
        <dbReference type="PROSITE" id="PS50991"/>
    </source>
</evidence>
<reference evidence="9 10" key="1">
    <citation type="journal article" date="2016" name="ISME J.">
        <title>Chasing the elusive Euryarchaeota class WSA2: genomes reveal a uniquely fastidious methyl-reducing methanogen.</title>
        <authorList>
            <person name="Nobu M.K."/>
            <person name="Narihiro T."/>
            <person name="Kuroda K."/>
            <person name="Mei R."/>
            <person name="Liu W.T."/>
        </authorList>
    </citation>
    <scope>NUCLEOTIDE SEQUENCE [LARGE SCALE GENOMIC DNA]</scope>
    <source>
        <strain evidence="9">U1lsi0528_Bin089</strain>
    </source>
</reference>
<dbReference type="SUPFAM" id="SSF110921">
    <property type="entry name" value="2-isopropylmalate synthase LeuA, allosteric (dimerisation) domain"/>
    <property type="match status" value="1"/>
</dbReference>
<evidence type="ECO:0000256" key="7">
    <source>
        <dbReference type="RuleBase" id="RU003523"/>
    </source>
</evidence>
<dbReference type="NCBIfam" id="NF002086">
    <property type="entry name" value="PRK00915.1-3"/>
    <property type="match status" value="1"/>
</dbReference>
<accession>A0A150J5G0</accession>
<dbReference type="InterPro" id="IPR000891">
    <property type="entry name" value="PYR_CT"/>
</dbReference>
<evidence type="ECO:0000313" key="10">
    <source>
        <dbReference type="Proteomes" id="UP000075578"/>
    </source>
</evidence>
<comment type="similarity">
    <text evidence="1 7">Belongs to the alpha-IPM synthase/homocitrate synthase family.</text>
</comment>
<dbReference type="EMBL" id="LNGD01000031">
    <property type="protein sequence ID" value="KYC52442.1"/>
    <property type="molecule type" value="Genomic_DNA"/>
</dbReference>
<evidence type="ECO:0000256" key="4">
    <source>
        <dbReference type="ARBA" id="ARBA00023304"/>
    </source>
</evidence>
<gene>
    <name evidence="9" type="primary">leuA_1</name>
    <name evidence="9" type="ORF">AMQ74_00730</name>
</gene>
<proteinExistence type="inferred from homology"/>
<dbReference type="PROSITE" id="PS50991">
    <property type="entry name" value="PYR_CT"/>
    <property type="match status" value="1"/>
</dbReference>
<keyword evidence="3 7" id="KW-0808">Transferase</keyword>
<dbReference type="Proteomes" id="UP000075578">
    <property type="component" value="Unassembled WGS sequence"/>
</dbReference>
<evidence type="ECO:0000256" key="5">
    <source>
        <dbReference type="ARBA" id="ARBA00029440"/>
    </source>
</evidence>
<dbReference type="Gene3D" id="1.10.238.260">
    <property type="match status" value="1"/>
</dbReference>
<dbReference type="PANTHER" id="PTHR42880">
    <property type="entry name" value="HOMOCITRATE SYNTHASE"/>
    <property type="match status" value="1"/>
</dbReference>
<keyword evidence="2" id="KW-0028">Amino-acid biosynthesis</keyword>
<dbReference type="NCBIfam" id="TIGR02090">
    <property type="entry name" value="LEU1_arch"/>
    <property type="match status" value="1"/>
</dbReference>
<dbReference type="PROSITE" id="PS00816">
    <property type="entry name" value="AIPM_HOMOCIT_SYNTH_2"/>
    <property type="match status" value="1"/>
</dbReference>
<dbReference type="AlphaFoldDB" id="A0A150J5G0"/>
<dbReference type="InterPro" id="IPR054691">
    <property type="entry name" value="LeuA/HCS_post-cat"/>
</dbReference>
<dbReference type="PROSITE" id="PS00815">
    <property type="entry name" value="AIPM_HOMOCIT_SYNTH_1"/>
    <property type="match status" value="1"/>
</dbReference>
<dbReference type="InterPro" id="IPR036230">
    <property type="entry name" value="LeuA_allosteric_dom_sf"/>
</dbReference>
<evidence type="ECO:0000256" key="3">
    <source>
        <dbReference type="ARBA" id="ARBA00022679"/>
    </source>
</evidence>
<name>A0A150J5G0_9EURY</name>
<dbReference type="CDD" id="cd07940">
    <property type="entry name" value="DRE_TIM_IPMS"/>
    <property type="match status" value="1"/>
</dbReference>
<keyword evidence="4" id="KW-0100">Branched-chain amino acid biosynthesis</keyword>
<dbReference type="InterPro" id="IPR011830">
    <property type="entry name" value="LEU1_arch"/>
</dbReference>
<protein>
    <recommendedName>
        <fullName evidence="6">Probable 2-isopropylmalate synthase</fullName>
    </recommendedName>
</protein>
<organism evidence="9 10">
    <name type="scientific">Candidatus Methanofastidiosum methylothiophilum</name>
    <dbReference type="NCBI Taxonomy" id="1705564"/>
    <lineage>
        <taxon>Archaea</taxon>
        <taxon>Methanobacteriati</taxon>
        <taxon>Methanobacteriota</taxon>
        <taxon>Stenosarchaea group</taxon>
        <taxon>Candidatus Methanofastidiosia</taxon>
        <taxon>Candidatus Methanofastidiosales</taxon>
        <taxon>Candidatus Methanofastidiosaceae</taxon>
        <taxon>Candidatus Methanofastidiosum</taxon>
    </lineage>
</organism>
<evidence type="ECO:0000256" key="1">
    <source>
        <dbReference type="ARBA" id="ARBA00006154"/>
    </source>
</evidence>
<dbReference type="Gene3D" id="3.30.160.270">
    <property type="match status" value="1"/>
</dbReference>
<dbReference type="NCBIfam" id="NF002085">
    <property type="entry name" value="PRK00915.1-2"/>
    <property type="match status" value="1"/>
</dbReference>
<dbReference type="SUPFAM" id="SSF51569">
    <property type="entry name" value="Aldolase"/>
    <property type="match status" value="1"/>
</dbReference>
<dbReference type="GO" id="GO:0009098">
    <property type="term" value="P:L-leucine biosynthetic process"/>
    <property type="evidence" value="ECO:0007669"/>
    <property type="project" value="InterPro"/>
</dbReference>
<dbReference type="Pfam" id="PF08502">
    <property type="entry name" value="LeuA_dimer"/>
    <property type="match status" value="1"/>
</dbReference>
<feature type="domain" description="Pyruvate carboxyltransferase" evidence="8">
    <location>
        <begin position="23"/>
        <end position="274"/>
    </location>
</feature>
<comment type="pathway">
    <text evidence="5">Amino-acid biosynthesis.</text>
</comment>
<dbReference type="GO" id="GO:0003852">
    <property type="term" value="F:2-isopropylmalate synthase activity"/>
    <property type="evidence" value="ECO:0007669"/>
    <property type="project" value="InterPro"/>
</dbReference>
<evidence type="ECO:0000256" key="6">
    <source>
        <dbReference type="ARBA" id="ARBA00069691"/>
    </source>
</evidence>
<dbReference type="Pfam" id="PF22617">
    <property type="entry name" value="HCS_D2"/>
    <property type="match status" value="1"/>
</dbReference>
<dbReference type="InterPro" id="IPR013785">
    <property type="entry name" value="Aldolase_TIM"/>
</dbReference>
<dbReference type="Gene3D" id="3.20.20.70">
    <property type="entry name" value="Aldolase class I"/>
    <property type="match status" value="1"/>
</dbReference>
<comment type="caution">
    <text evidence="9">The sequence shown here is derived from an EMBL/GenBank/DDBJ whole genome shotgun (WGS) entry which is preliminary data.</text>
</comment>